<dbReference type="AlphaFoldDB" id="A0A3M7Q857"/>
<dbReference type="Proteomes" id="UP000276133">
    <property type="component" value="Unassembled WGS sequence"/>
</dbReference>
<proteinExistence type="predicted"/>
<dbReference type="OrthoDB" id="413653at2759"/>
<name>A0A3M7Q857_BRAPC</name>
<sequence length="89" mass="10472">MVRERNNDKKHTLSISFAILDLKKFSIYSINFVLKMMRRFNIVTIKGFEEILKYSTASNSDVLSKKDKPVILQWDPDHNPDFSKPQKII</sequence>
<comment type="caution">
    <text evidence="1">The sequence shown here is derived from an EMBL/GenBank/DDBJ whole genome shotgun (WGS) entry which is preliminary data.</text>
</comment>
<evidence type="ECO:0000313" key="2">
    <source>
        <dbReference type="Proteomes" id="UP000276133"/>
    </source>
</evidence>
<accession>A0A3M7Q857</accession>
<protein>
    <submittedName>
        <fullName evidence="1">Uncharacterized protein</fullName>
    </submittedName>
</protein>
<gene>
    <name evidence="1" type="ORF">BpHYR1_013130</name>
</gene>
<keyword evidence="2" id="KW-1185">Reference proteome</keyword>
<dbReference type="EMBL" id="REGN01006975">
    <property type="protein sequence ID" value="RNA07637.1"/>
    <property type="molecule type" value="Genomic_DNA"/>
</dbReference>
<evidence type="ECO:0000313" key="1">
    <source>
        <dbReference type="EMBL" id="RNA07637.1"/>
    </source>
</evidence>
<reference evidence="1 2" key="1">
    <citation type="journal article" date="2018" name="Sci. Rep.">
        <title>Genomic signatures of local adaptation to the degree of environmental predictability in rotifers.</title>
        <authorList>
            <person name="Franch-Gras L."/>
            <person name="Hahn C."/>
            <person name="Garcia-Roger E.M."/>
            <person name="Carmona M.J."/>
            <person name="Serra M."/>
            <person name="Gomez A."/>
        </authorList>
    </citation>
    <scope>NUCLEOTIDE SEQUENCE [LARGE SCALE GENOMIC DNA]</scope>
    <source>
        <strain evidence="1">HYR1</strain>
    </source>
</reference>
<organism evidence="1 2">
    <name type="scientific">Brachionus plicatilis</name>
    <name type="common">Marine rotifer</name>
    <name type="synonym">Brachionus muelleri</name>
    <dbReference type="NCBI Taxonomy" id="10195"/>
    <lineage>
        <taxon>Eukaryota</taxon>
        <taxon>Metazoa</taxon>
        <taxon>Spiralia</taxon>
        <taxon>Gnathifera</taxon>
        <taxon>Rotifera</taxon>
        <taxon>Eurotatoria</taxon>
        <taxon>Monogononta</taxon>
        <taxon>Pseudotrocha</taxon>
        <taxon>Ploima</taxon>
        <taxon>Brachionidae</taxon>
        <taxon>Brachionus</taxon>
    </lineage>
</organism>